<organism evidence="1 2">
    <name type="scientific">Melia azedarach</name>
    <name type="common">Chinaberry tree</name>
    <dbReference type="NCBI Taxonomy" id="155640"/>
    <lineage>
        <taxon>Eukaryota</taxon>
        <taxon>Viridiplantae</taxon>
        <taxon>Streptophyta</taxon>
        <taxon>Embryophyta</taxon>
        <taxon>Tracheophyta</taxon>
        <taxon>Spermatophyta</taxon>
        <taxon>Magnoliopsida</taxon>
        <taxon>eudicotyledons</taxon>
        <taxon>Gunneridae</taxon>
        <taxon>Pentapetalae</taxon>
        <taxon>rosids</taxon>
        <taxon>malvids</taxon>
        <taxon>Sapindales</taxon>
        <taxon>Meliaceae</taxon>
        <taxon>Melia</taxon>
    </lineage>
</organism>
<gene>
    <name evidence="1" type="ORF">OWV82_011328</name>
</gene>
<dbReference type="Proteomes" id="UP001164539">
    <property type="component" value="Chromosome 6"/>
</dbReference>
<proteinExistence type="predicted"/>
<reference evidence="1 2" key="1">
    <citation type="journal article" date="2023" name="Science">
        <title>Complex scaffold remodeling in plant triterpene biosynthesis.</title>
        <authorList>
            <person name="De La Pena R."/>
            <person name="Hodgson H."/>
            <person name="Liu J.C."/>
            <person name="Stephenson M.J."/>
            <person name="Martin A.C."/>
            <person name="Owen C."/>
            <person name="Harkess A."/>
            <person name="Leebens-Mack J."/>
            <person name="Jimenez L.E."/>
            <person name="Osbourn A."/>
            <person name="Sattely E.S."/>
        </authorList>
    </citation>
    <scope>NUCLEOTIDE SEQUENCE [LARGE SCALE GENOMIC DNA]</scope>
    <source>
        <strain evidence="2">cv. JPN11</strain>
        <tissue evidence="1">Leaf</tissue>
    </source>
</reference>
<dbReference type="EMBL" id="CM051399">
    <property type="protein sequence ID" value="KAJ4716286.1"/>
    <property type="molecule type" value="Genomic_DNA"/>
</dbReference>
<keyword evidence="2" id="KW-1185">Reference proteome</keyword>
<sequence length="1118" mass="126288">MIFLCCFFFFFFCLRPHLHFHLPIISFIFHRIFQRTSRNKFESLSFSLSFFPLSHKWFIINGLLEPRSSLVQRAWIWRKKSSEKTIVATDKFDVTFKRNDGQVQTFLTGKAVGPDRSVKNLNEKLASVLFDCHPKDDLGREQAELVQEANAGQEKPEAESALEKKGLDEALGLQLASNDKVTPSDAPLMKCTRRLDFDRQEEKRKHDAETKTPSEFEKAQKELEKNLREANERLAKLAAENSYLSKSVLVKEKLIEDLSKHKSQAEAEFSTLMSRLDATEKENAFLKYEFHILEKELEIRNEEMEYTRRSVEAAQKQHLESVKKITKLEAECQRLRPLGRKKQPGSAASAMMKSEVEMLGRDQMDMRRRKLNPSRDLILREATMESSPEVSSKNISLIEQLHDMEEENKTLKDILTMKSTELQASRMMYSRTASRLSYVESQLKETCKARKSMELARCVPISSELSIMSIDNGSDDGISSSGSWANALISELEHFKDGKIKNQLERKASDMSLMDDFVEMEKLAIVSMEAPSSRGTSRALIPVLPIDSNLAETKREIYSKDVATENSFDWLQVVLNAMLKQRQISKQSLDELLEDIRIALGYVNYPTVTAADSVAISNHRRISEHLYIESYTTLKPSNRSPVAHSSDENCRIDKEISSQHLESNLSKSIYNIIELIEGVNITSSGSYPYSVHVFQWKPSELSAVLQKFVGACNDQLSGKADLHKFVGELSYALDWIMNNCIAPKDASSARNKIKKHFGWNESPSGNKVGVEVDGLLGESNTVDITEEQSSCLFSAAPVPDENILIPKECIGGNLHEENRRLKDEMKNMEARLKSVTDKSKELIIQLSESKEHIGSLETEVKTLKESNEIIEDQIENQKSINEDLDTQLTVTKAKLNEVFQKFSSLEVELEYKNNCCEELEATCLELQLQLESVARKETPNHGINQEGKRSQNGWEMTAASLKLAECQETILNLGKQLKALASPREAALFDKVFSTTNPATTTANNKKLNKRFSLRDQMLAEDSTKEDLVKPPNNKATSSIEDAQKPSLHSNDCNDLNVPNIPVHTPEAYIASNNKTSSTALGSLAIVPAKKRGVGFLMKLLLRRKKGTGKNSRSLAKV</sequence>
<protein>
    <submittedName>
        <fullName evidence="1">Filament-like plant protein</fullName>
    </submittedName>
</protein>
<evidence type="ECO:0000313" key="1">
    <source>
        <dbReference type="EMBL" id="KAJ4716286.1"/>
    </source>
</evidence>
<evidence type="ECO:0000313" key="2">
    <source>
        <dbReference type="Proteomes" id="UP001164539"/>
    </source>
</evidence>
<name>A0ACC1XXQ9_MELAZ</name>
<accession>A0ACC1XXQ9</accession>
<comment type="caution">
    <text evidence="1">The sequence shown here is derived from an EMBL/GenBank/DDBJ whole genome shotgun (WGS) entry which is preliminary data.</text>
</comment>